<dbReference type="InterPro" id="IPR036770">
    <property type="entry name" value="Ankyrin_rpt-contain_sf"/>
</dbReference>
<dbReference type="Proteomes" id="UP000792457">
    <property type="component" value="Unassembled WGS sequence"/>
</dbReference>
<dbReference type="Gene3D" id="1.25.40.20">
    <property type="entry name" value="Ankyrin repeat-containing domain"/>
    <property type="match status" value="1"/>
</dbReference>
<dbReference type="PROSITE" id="PS50088">
    <property type="entry name" value="ANK_REPEAT"/>
    <property type="match status" value="2"/>
</dbReference>
<dbReference type="PANTHER" id="PTHR24189:SF50">
    <property type="entry name" value="ANKYRIN REPEAT AND SOCS BOX PROTEIN 2"/>
    <property type="match status" value="1"/>
</dbReference>
<reference evidence="4" key="2">
    <citation type="submission" date="2017-10" db="EMBL/GenBank/DDBJ databases">
        <title>Ladona fulva Genome sequencing and assembly.</title>
        <authorList>
            <person name="Murali S."/>
            <person name="Richards S."/>
            <person name="Bandaranaike D."/>
            <person name="Bellair M."/>
            <person name="Blankenburg K."/>
            <person name="Chao H."/>
            <person name="Dinh H."/>
            <person name="Doddapaneni H."/>
            <person name="Dugan-Rocha S."/>
            <person name="Elkadiri S."/>
            <person name="Gnanaolivu R."/>
            <person name="Hernandez B."/>
            <person name="Skinner E."/>
            <person name="Javaid M."/>
            <person name="Lee S."/>
            <person name="Li M."/>
            <person name="Ming W."/>
            <person name="Munidasa M."/>
            <person name="Muniz J."/>
            <person name="Nguyen L."/>
            <person name="Hughes D."/>
            <person name="Osuji N."/>
            <person name="Pu L.-L."/>
            <person name="Puazo M."/>
            <person name="Qu C."/>
            <person name="Quiroz J."/>
            <person name="Raj R."/>
            <person name="Weissenberger G."/>
            <person name="Xin Y."/>
            <person name="Zou X."/>
            <person name="Han Y."/>
            <person name="Worley K."/>
            <person name="Muzny D."/>
            <person name="Gibbs R."/>
        </authorList>
    </citation>
    <scope>NUCLEOTIDE SEQUENCE</scope>
    <source>
        <strain evidence="4">Sampled in the wild</strain>
    </source>
</reference>
<keyword evidence="1" id="KW-0677">Repeat</keyword>
<sequence>MDEDEVDRGIVLGRMKAKDLILAEEGRSDSAICFQFDPPENESSPGTTIRRNKVRHDPILNKALMKAVSTDDEQGVETALLCGADVDAQGPPFFISALQFAAWLGSKKMVEFLLSNGASPNSSDIYGRTPLHLAAAMDFKECVYLLLEGGADANAYTKEIEPSQLVPIGLANSIMASAKTRISGNFRRSDNPLRLR</sequence>
<organism evidence="4 5">
    <name type="scientific">Ladona fulva</name>
    <name type="common">Scarce chaser dragonfly</name>
    <name type="synonym">Libellula fulva</name>
    <dbReference type="NCBI Taxonomy" id="123851"/>
    <lineage>
        <taxon>Eukaryota</taxon>
        <taxon>Metazoa</taxon>
        <taxon>Ecdysozoa</taxon>
        <taxon>Arthropoda</taxon>
        <taxon>Hexapoda</taxon>
        <taxon>Insecta</taxon>
        <taxon>Pterygota</taxon>
        <taxon>Palaeoptera</taxon>
        <taxon>Odonata</taxon>
        <taxon>Epiprocta</taxon>
        <taxon>Anisoptera</taxon>
        <taxon>Libelluloidea</taxon>
        <taxon>Libellulidae</taxon>
        <taxon>Ladona</taxon>
    </lineage>
</organism>
<dbReference type="Pfam" id="PF12796">
    <property type="entry name" value="Ank_2"/>
    <property type="match status" value="1"/>
</dbReference>
<feature type="repeat" description="ANK" evidence="3">
    <location>
        <begin position="126"/>
        <end position="158"/>
    </location>
</feature>
<evidence type="ECO:0000313" key="5">
    <source>
        <dbReference type="Proteomes" id="UP000792457"/>
    </source>
</evidence>
<proteinExistence type="predicted"/>
<dbReference type="SMART" id="SM00248">
    <property type="entry name" value="ANK"/>
    <property type="match status" value="3"/>
</dbReference>
<accession>A0A8K0JV01</accession>
<evidence type="ECO:0000256" key="1">
    <source>
        <dbReference type="ARBA" id="ARBA00022737"/>
    </source>
</evidence>
<reference evidence="4" key="1">
    <citation type="submission" date="2013-04" db="EMBL/GenBank/DDBJ databases">
        <authorList>
            <person name="Qu J."/>
            <person name="Murali S.C."/>
            <person name="Bandaranaike D."/>
            <person name="Bellair M."/>
            <person name="Blankenburg K."/>
            <person name="Chao H."/>
            <person name="Dinh H."/>
            <person name="Doddapaneni H."/>
            <person name="Downs B."/>
            <person name="Dugan-Rocha S."/>
            <person name="Elkadiri S."/>
            <person name="Gnanaolivu R.D."/>
            <person name="Hernandez B."/>
            <person name="Javaid M."/>
            <person name="Jayaseelan J.C."/>
            <person name="Lee S."/>
            <person name="Li M."/>
            <person name="Ming W."/>
            <person name="Munidasa M."/>
            <person name="Muniz J."/>
            <person name="Nguyen L."/>
            <person name="Ongeri F."/>
            <person name="Osuji N."/>
            <person name="Pu L.-L."/>
            <person name="Puazo M."/>
            <person name="Qu C."/>
            <person name="Quiroz J."/>
            <person name="Raj R."/>
            <person name="Weissenberger G."/>
            <person name="Xin Y."/>
            <person name="Zou X."/>
            <person name="Han Y."/>
            <person name="Richards S."/>
            <person name="Worley K."/>
            <person name="Muzny D."/>
            <person name="Gibbs R."/>
        </authorList>
    </citation>
    <scope>NUCLEOTIDE SEQUENCE</scope>
    <source>
        <strain evidence="4">Sampled in the wild</strain>
    </source>
</reference>
<dbReference type="GO" id="GO:0005634">
    <property type="term" value="C:nucleus"/>
    <property type="evidence" value="ECO:0007669"/>
    <property type="project" value="TreeGrafter"/>
</dbReference>
<protein>
    <submittedName>
        <fullName evidence="4">Uncharacterized protein</fullName>
    </submittedName>
</protein>
<dbReference type="InterPro" id="IPR050745">
    <property type="entry name" value="Multifunctional_regulatory"/>
</dbReference>
<dbReference type="SUPFAM" id="SSF48403">
    <property type="entry name" value="Ankyrin repeat"/>
    <property type="match status" value="1"/>
</dbReference>
<gene>
    <name evidence="4" type="ORF">J437_LFUL015369</name>
</gene>
<dbReference type="GO" id="GO:0005737">
    <property type="term" value="C:cytoplasm"/>
    <property type="evidence" value="ECO:0007669"/>
    <property type="project" value="TreeGrafter"/>
</dbReference>
<keyword evidence="5" id="KW-1185">Reference proteome</keyword>
<evidence type="ECO:0000313" key="4">
    <source>
        <dbReference type="EMBL" id="KAG8223157.1"/>
    </source>
</evidence>
<dbReference type="PANTHER" id="PTHR24189">
    <property type="entry name" value="MYOTROPHIN"/>
    <property type="match status" value="1"/>
</dbReference>
<dbReference type="OrthoDB" id="496981at2759"/>
<dbReference type="AlphaFoldDB" id="A0A8K0JV01"/>
<dbReference type="PROSITE" id="PS50297">
    <property type="entry name" value="ANK_REP_REGION"/>
    <property type="match status" value="1"/>
</dbReference>
<keyword evidence="2 3" id="KW-0040">ANK repeat</keyword>
<dbReference type="InterPro" id="IPR002110">
    <property type="entry name" value="Ankyrin_rpt"/>
</dbReference>
<dbReference type="EMBL" id="KZ308154">
    <property type="protein sequence ID" value="KAG8223157.1"/>
    <property type="molecule type" value="Genomic_DNA"/>
</dbReference>
<dbReference type="GO" id="GO:2000812">
    <property type="term" value="P:regulation of barbed-end actin filament capping"/>
    <property type="evidence" value="ECO:0007669"/>
    <property type="project" value="TreeGrafter"/>
</dbReference>
<comment type="caution">
    <text evidence="4">The sequence shown here is derived from an EMBL/GenBank/DDBJ whole genome shotgun (WGS) entry which is preliminary data.</text>
</comment>
<name>A0A8K0JV01_LADFU</name>
<evidence type="ECO:0000256" key="2">
    <source>
        <dbReference type="ARBA" id="ARBA00023043"/>
    </source>
</evidence>
<feature type="repeat" description="ANK" evidence="3">
    <location>
        <begin position="96"/>
        <end position="125"/>
    </location>
</feature>
<evidence type="ECO:0000256" key="3">
    <source>
        <dbReference type="PROSITE-ProRule" id="PRU00023"/>
    </source>
</evidence>